<feature type="transmembrane region" description="Helical" evidence="1">
    <location>
        <begin position="113"/>
        <end position="135"/>
    </location>
</feature>
<dbReference type="STRING" id="2325.TKV_c21240"/>
<dbReference type="KEGG" id="tki:TKV_c21240"/>
<gene>
    <name evidence="2" type="ORF">TKV_c21240</name>
</gene>
<keyword evidence="1" id="KW-0812">Transmembrane</keyword>
<keyword evidence="3" id="KW-1185">Reference proteome</keyword>
<dbReference type="OrthoDB" id="9813540at2"/>
<dbReference type="RefSeq" id="WP_049685871.1">
    <property type="nucleotide sequence ID" value="NZ_CP009170.1"/>
</dbReference>
<organism evidence="2 3">
    <name type="scientific">Thermoanaerobacter kivui</name>
    <name type="common">Acetogenium kivui</name>
    <dbReference type="NCBI Taxonomy" id="2325"/>
    <lineage>
        <taxon>Bacteria</taxon>
        <taxon>Bacillati</taxon>
        <taxon>Bacillota</taxon>
        <taxon>Clostridia</taxon>
        <taxon>Thermoanaerobacterales</taxon>
        <taxon>Thermoanaerobacteraceae</taxon>
        <taxon>Thermoanaerobacter</taxon>
    </lineage>
</organism>
<keyword evidence="1" id="KW-0472">Membrane</keyword>
<dbReference type="HOGENOM" id="CLU_088550_1_0_9"/>
<reference evidence="3" key="1">
    <citation type="journal article" date="2015" name="Genome Announc.">
        <title>Whole-Genome Sequences of 80 Environmental and Clinical Isolates of Burkholderia pseudomallei.</title>
        <authorList>
            <person name="Johnson S.L."/>
            <person name="Baker A.L."/>
            <person name="Chain P.S."/>
            <person name="Currie B.J."/>
            <person name="Daligault H.E."/>
            <person name="Davenport K.W."/>
            <person name="Davis C.B."/>
            <person name="Inglis T.J."/>
            <person name="Kaestli M."/>
            <person name="Koren S."/>
            <person name="Mayo M."/>
            <person name="Merritt A.J."/>
            <person name="Price E.P."/>
            <person name="Sarovich D.S."/>
            <person name="Warner J."/>
            <person name="Rosovitz M.J."/>
        </authorList>
    </citation>
    <scope>NUCLEOTIDE SEQUENCE [LARGE SCALE GENOMIC DNA]</scope>
    <source>
        <strain evidence="3">DSM 2030</strain>
    </source>
</reference>
<dbReference type="AlphaFoldDB" id="A0A097ATW1"/>
<dbReference type="EMBL" id="CP009170">
    <property type="protein sequence ID" value="AIS53257.1"/>
    <property type="molecule type" value="Genomic_DNA"/>
</dbReference>
<dbReference type="Pfam" id="PF12822">
    <property type="entry name" value="ECF_trnsprt"/>
    <property type="match status" value="1"/>
</dbReference>
<dbReference type="GO" id="GO:0022857">
    <property type="term" value="F:transmembrane transporter activity"/>
    <property type="evidence" value="ECO:0007669"/>
    <property type="project" value="InterPro"/>
</dbReference>
<protein>
    <submittedName>
        <fullName evidence="2">Membrane protein-like protein</fullName>
    </submittedName>
</protein>
<proteinExistence type="predicted"/>
<accession>A0A097ATW1</accession>
<dbReference type="Gene3D" id="1.10.1760.20">
    <property type="match status" value="1"/>
</dbReference>
<sequence length="175" mass="18361">MQIKAAREGKVSKISLRQITVAGMLAAISIVLSTTILGYIPLGIANATTMHIPAIIGGVLEGPIVGAFIGLIFGLTSFIRQNTPLFADPVIAILPRIFIGVVAYYAYNLTKSAGVAAAAGTLTNTIGVLGLAVLLKYLPLKVALFVALKNGIFEIIVAVILTTIIVKSLKKVYNK</sequence>
<dbReference type="InterPro" id="IPR024529">
    <property type="entry name" value="ECF_trnsprt_substrate-spec"/>
</dbReference>
<feature type="transmembrane region" description="Helical" evidence="1">
    <location>
        <begin position="85"/>
        <end position="107"/>
    </location>
</feature>
<dbReference type="eggNOG" id="COG4684">
    <property type="taxonomic scope" value="Bacteria"/>
</dbReference>
<feature type="transmembrane region" description="Helical" evidence="1">
    <location>
        <begin position="52"/>
        <end position="73"/>
    </location>
</feature>
<evidence type="ECO:0000313" key="3">
    <source>
        <dbReference type="Proteomes" id="UP000029669"/>
    </source>
</evidence>
<feature type="transmembrane region" description="Helical" evidence="1">
    <location>
        <begin position="21"/>
        <end position="40"/>
    </location>
</feature>
<evidence type="ECO:0000256" key="1">
    <source>
        <dbReference type="SAM" id="Phobius"/>
    </source>
</evidence>
<evidence type="ECO:0000313" key="2">
    <source>
        <dbReference type="EMBL" id="AIS53257.1"/>
    </source>
</evidence>
<name>A0A097ATW1_THEKI</name>
<feature type="transmembrane region" description="Helical" evidence="1">
    <location>
        <begin position="142"/>
        <end position="166"/>
    </location>
</feature>
<keyword evidence="1" id="KW-1133">Transmembrane helix</keyword>
<dbReference type="Proteomes" id="UP000029669">
    <property type="component" value="Chromosome"/>
</dbReference>